<dbReference type="GO" id="GO:0003333">
    <property type="term" value="P:amino acid transmembrane transport"/>
    <property type="evidence" value="ECO:0000318"/>
    <property type="project" value="GO_Central"/>
</dbReference>
<dbReference type="Pfam" id="PF01490">
    <property type="entry name" value="Aa_trans"/>
    <property type="match status" value="1"/>
</dbReference>
<dbReference type="OrthoDB" id="655540at2759"/>
<feature type="region of interest" description="Disordered" evidence="8">
    <location>
        <begin position="84"/>
        <end position="159"/>
    </location>
</feature>
<feature type="transmembrane region" description="Helical" evidence="9">
    <location>
        <begin position="418"/>
        <end position="436"/>
    </location>
</feature>
<comment type="subcellular location">
    <subcellularLocation>
        <location evidence="1">Membrane</location>
        <topology evidence="1">Multi-pass membrane protein</topology>
    </subcellularLocation>
</comment>
<feature type="transmembrane region" description="Helical" evidence="9">
    <location>
        <begin position="221"/>
        <end position="238"/>
    </location>
</feature>
<keyword evidence="2" id="KW-0813">Transport</keyword>
<feature type="transmembrane region" description="Helical" evidence="9">
    <location>
        <begin position="448"/>
        <end position="466"/>
    </location>
</feature>
<feature type="transmembrane region" description="Helical" evidence="9">
    <location>
        <begin position="378"/>
        <end position="397"/>
    </location>
</feature>
<reference evidence="11 12" key="1">
    <citation type="journal article" date="2014" name="Nat. Commun.">
        <title>Klebsormidium flaccidum genome reveals primary factors for plant terrestrial adaptation.</title>
        <authorList>
            <person name="Hori K."/>
            <person name="Maruyama F."/>
            <person name="Fujisawa T."/>
            <person name="Togashi T."/>
            <person name="Yamamoto N."/>
            <person name="Seo M."/>
            <person name="Sato S."/>
            <person name="Yamada T."/>
            <person name="Mori H."/>
            <person name="Tajima N."/>
            <person name="Moriyama T."/>
            <person name="Ikeuchi M."/>
            <person name="Watanabe M."/>
            <person name="Wada H."/>
            <person name="Kobayashi K."/>
            <person name="Saito M."/>
            <person name="Masuda T."/>
            <person name="Sasaki-Sekimoto Y."/>
            <person name="Mashiguchi K."/>
            <person name="Awai K."/>
            <person name="Shimojima M."/>
            <person name="Masuda S."/>
            <person name="Iwai M."/>
            <person name="Nobusawa T."/>
            <person name="Narise T."/>
            <person name="Kondo S."/>
            <person name="Saito H."/>
            <person name="Sato R."/>
            <person name="Murakawa M."/>
            <person name="Ihara Y."/>
            <person name="Oshima-Yamada Y."/>
            <person name="Ohtaka K."/>
            <person name="Satoh M."/>
            <person name="Sonobe K."/>
            <person name="Ishii M."/>
            <person name="Ohtani R."/>
            <person name="Kanamori-Sato M."/>
            <person name="Honoki R."/>
            <person name="Miyazaki D."/>
            <person name="Mochizuki H."/>
            <person name="Umetsu J."/>
            <person name="Higashi K."/>
            <person name="Shibata D."/>
            <person name="Kamiya Y."/>
            <person name="Sato N."/>
            <person name="Nakamura Y."/>
            <person name="Tabata S."/>
            <person name="Ida S."/>
            <person name="Kurokawa K."/>
            <person name="Ohta H."/>
        </authorList>
    </citation>
    <scope>NUCLEOTIDE SEQUENCE [LARGE SCALE GENOMIC DNA]</scope>
    <source>
        <strain evidence="11 12">NIES-2285</strain>
    </source>
</reference>
<evidence type="ECO:0000256" key="9">
    <source>
        <dbReference type="SAM" id="Phobius"/>
    </source>
</evidence>
<keyword evidence="3 9" id="KW-0812">Transmembrane</keyword>
<dbReference type="PANTHER" id="PTHR22950:SF692">
    <property type="entry name" value="TRANSMEMBRANE AMINO ACID TRANSPORTER FAMILY PROTEIN"/>
    <property type="match status" value="1"/>
</dbReference>
<dbReference type="GO" id="GO:0005774">
    <property type="term" value="C:vacuolar membrane"/>
    <property type="evidence" value="ECO:0000318"/>
    <property type="project" value="GO_Central"/>
</dbReference>
<organism evidence="11 12">
    <name type="scientific">Klebsormidium nitens</name>
    <name type="common">Green alga</name>
    <name type="synonym">Ulothrix nitens</name>
    <dbReference type="NCBI Taxonomy" id="105231"/>
    <lineage>
        <taxon>Eukaryota</taxon>
        <taxon>Viridiplantae</taxon>
        <taxon>Streptophyta</taxon>
        <taxon>Klebsormidiophyceae</taxon>
        <taxon>Klebsormidiales</taxon>
        <taxon>Klebsormidiaceae</taxon>
        <taxon>Klebsormidium</taxon>
    </lineage>
</organism>
<keyword evidence="6 9" id="KW-0472">Membrane</keyword>
<gene>
    <name evidence="11" type="ORF">KFL_005930040</name>
</gene>
<sequence>MSGISHQSRWLQSASHVDCIASTSGRTLELAAATLRSSLSLVGSTNDSVHRQVHRRRGDYGWLRDNGTSIPMGLTEECVSRQRSMRAAVARPPSSPAECVSGRPSPRPSSSSSSPPSEAGARPPALSLPSSSSKSSSSKSPPLPRAPVSPASPSPSALHSASVFAPSSMTIAPSEVELASELEGEVAAAGCTFNQALLNAVNILLGVGLLSIPFAMAEGGWAALATLGLLGVITNYTGKVLGECQQRLCLLNARPAPEEGGFVRGLQSYEDIGDAAFGAWGRRVITGVLYVELVGTCGLFFILEGDNLARLFGGEPDRYMLASALALIPTTWLPDLSALAGLGALGAAASLSVLGVILTTYCQEGFPAGPGTQLLNLQTFPLTFGLLAFVYAGHAVFPNIKASMKEPELYPKMLDVTYLIVGAVCTLIGVVGYQMYGSEVMEEVTLNLPSGALAMLATALIVVNPFTKFALTMDPVARGLEGLLGLTKPGPSVAGDTSKKPLLLPLPRILGRTALGGSALFLATSVPFFGSVMALIGSSLTLAVSVIFPSLAYLKLFGPTLSHGERYWNYFVVGIGIVCAVAGTYVSLESLS</sequence>
<name>A0A0U9HTN7_KLENI</name>
<dbReference type="OMA" id="GRCMSAG"/>
<feature type="transmembrane region" description="Helical" evidence="9">
    <location>
        <begin position="196"/>
        <end position="215"/>
    </location>
</feature>
<evidence type="ECO:0000313" key="11">
    <source>
        <dbReference type="EMBL" id="GAQ90047.1"/>
    </source>
</evidence>
<keyword evidence="5 9" id="KW-1133">Transmembrane helix</keyword>
<feature type="compositionally biased region" description="Low complexity" evidence="8">
    <location>
        <begin position="101"/>
        <end position="140"/>
    </location>
</feature>
<dbReference type="EMBL" id="DF237542">
    <property type="protein sequence ID" value="GAQ90047.1"/>
    <property type="molecule type" value="Genomic_DNA"/>
</dbReference>
<dbReference type="STRING" id="105231.A0A0U9HTN7"/>
<evidence type="ECO:0000256" key="8">
    <source>
        <dbReference type="SAM" id="MobiDB-lite"/>
    </source>
</evidence>
<keyword evidence="4" id="KW-0029">Amino-acid transport</keyword>
<evidence type="ECO:0000313" key="12">
    <source>
        <dbReference type="Proteomes" id="UP000054558"/>
    </source>
</evidence>
<protein>
    <submittedName>
        <fullName evidence="11">Transmembrane amino acid transporter family protein</fullName>
    </submittedName>
</protein>
<feature type="transmembrane region" description="Helical" evidence="9">
    <location>
        <begin position="336"/>
        <end position="358"/>
    </location>
</feature>
<proteinExistence type="inferred from homology"/>
<dbReference type="AlphaFoldDB" id="A0A0U9HTN7"/>
<evidence type="ECO:0000256" key="6">
    <source>
        <dbReference type="ARBA" id="ARBA00023136"/>
    </source>
</evidence>
<evidence type="ECO:0000256" key="7">
    <source>
        <dbReference type="ARBA" id="ARBA00049662"/>
    </source>
</evidence>
<accession>A0A0U9HTN7</accession>
<evidence type="ECO:0000256" key="3">
    <source>
        <dbReference type="ARBA" id="ARBA00022692"/>
    </source>
</evidence>
<evidence type="ECO:0000256" key="5">
    <source>
        <dbReference type="ARBA" id="ARBA00022989"/>
    </source>
</evidence>
<evidence type="ECO:0000256" key="4">
    <source>
        <dbReference type="ARBA" id="ARBA00022970"/>
    </source>
</evidence>
<evidence type="ECO:0000256" key="1">
    <source>
        <dbReference type="ARBA" id="ARBA00004141"/>
    </source>
</evidence>
<feature type="domain" description="Amino acid transporter transmembrane" evidence="10">
    <location>
        <begin position="192"/>
        <end position="587"/>
    </location>
</feature>
<dbReference type="InterPro" id="IPR013057">
    <property type="entry name" value="AA_transpt_TM"/>
</dbReference>
<comment type="similarity">
    <text evidence="7">Belongs to the amino acid/polyamine transporter 2 family. Amino acid/auxin permease (AAAP) (TC 2.A.18.5) subfamily.</text>
</comment>
<dbReference type="Proteomes" id="UP000054558">
    <property type="component" value="Unassembled WGS sequence"/>
</dbReference>
<feature type="compositionally biased region" description="Pro residues" evidence="8">
    <location>
        <begin position="141"/>
        <end position="153"/>
    </location>
</feature>
<keyword evidence="12" id="KW-1185">Reference proteome</keyword>
<dbReference type="GO" id="GO:0015179">
    <property type="term" value="F:L-amino acid transmembrane transporter activity"/>
    <property type="evidence" value="ECO:0000318"/>
    <property type="project" value="GO_Central"/>
</dbReference>
<evidence type="ECO:0000259" key="10">
    <source>
        <dbReference type="Pfam" id="PF01490"/>
    </source>
</evidence>
<evidence type="ECO:0000256" key="2">
    <source>
        <dbReference type="ARBA" id="ARBA00022448"/>
    </source>
</evidence>
<dbReference type="PANTHER" id="PTHR22950">
    <property type="entry name" value="AMINO ACID TRANSPORTER"/>
    <property type="match status" value="1"/>
</dbReference>
<feature type="transmembrane region" description="Helical" evidence="9">
    <location>
        <begin position="535"/>
        <end position="556"/>
    </location>
</feature>
<feature type="transmembrane region" description="Helical" evidence="9">
    <location>
        <begin position="568"/>
        <end position="588"/>
    </location>
</feature>